<dbReference type="GO" id="GO:0042158">
    <property type="term" value="P:lipoprotein biosynthetic process"/>
    <property type="evidence" value="ECO:0007669"/>
    <property type="project" value="UniProtKB-UniRule"/>
</dbReference>
<keyword evidence="3 7" id="KW-0808">Transferase</keyword>
<comment type="similarity">
    <text evidence="1 7">Belongs to the Lgt family.</text>
</comment>
<keyword evidence="6 7" id="KW-0472">Membrane</keyword>
<accession>A0A7C3SJG0</accession>
<proteinExistence type="inferred from homology"/>
<evidence type="ECO:0000256" key="6">
    <source>
        <dbReference type="ARBA" id="ARBA00023136"/>
    </source>
</evidence>
<dbReference type="UniPathway" id="UPA00664"/>
<dbReference type="HAMAP" id="MF_01147">
    <property type="entry name" value="Lgt"/>
    <property type="match status" value="1"/>
</dbReference>
<feature type="transmembrane region" description="Helical" evidence="7">
    <location>
        <begin position="87"/>
        <end position="104"/>
    </location>
</feature>
<dbReference type="EC" id="2.5.1.145" evidence="7"/>
<dbReference type="Pfam" id="PF01790">
    <property type="entry name" value="LGT"/>
    <property type="match status" value="1"/>
</dbReference>
<keyword evidence="5 7" id="KW-1133">Transmembrane helix</keyword>
<dbReference type="AlphaFoldDB" id="A0A7C3SJG0"/>
<evidence type="ECO:0000256" key="2">
    <source>
        <dbReference type="ARBA" id="ARBA00022475"/>
    </source>
</evidence>
<dbReference type="EMBL" id="DTHB01000043">
    <property type="protein sequence ID" value="HGB14719.1"/>
    <property type="molecule type" value="Genomic_DNA"/>
</dbReference>
<comment type="catalytic activity">
    <reaction evidence="7">
        <text>L-cysteinyl-[prolipoprotein] + a 1,2-diacyl-sn-glycero-3-phospho-(1'-sn-glycerol) = an S-1,2-diacyl-sn-glyceryl-L-cysteinyl-[prolipoprotein] + sn-glycerol 1-phosphate + H(+)</text>
        <dbReference type="Rhea" id="RHEA:56712"/>
        <dbReference type="Rhea" id="RHEA-COMP:14679"/>
        <dbReference type="Rhea" id="RHEA-COMP:14680"/>
        <dbReference type="ChEBI" id="CHEBI:15378"/>
        <dbReference type="ChEBI" id="CHEBI:29950"/>
        <dbReference type="ChEBI" id="CHEBI:57685"/>
        <dbReference type="ChEBI" id="CHEBI:64716"/>
        <dbReference type="ChEBI" id="CHEBI:140658"/>
        <dbReference type="EC" id="2.5.1.145"/>
    </reaction>
</comment>
<dbReference type="PANTHER" id="PTHR30589:SF0">
    <property type="entry name" value="PHOSPHATIDYLGLYCEROL--PROLIPOPROTEIN DIACYLGLYCERYL TRANSFERASE"/>
    <property type="match status" value="1"/>
</dbReference>
<evidence type="ECO:0000313" key="8">
    <source>
        <dbReference type="EMBL" id="HGB14719.1"/>
    </source>
</evidence>
<name>A0A7C3SJG0_9BACT</name>
<evidence type="ECO:0000256" key="4">
    <source>
        <dbReference type="ARBA" id="ARBA00022692"/>
    </source>
</evidence>
<comment type="subcellular location">
    <subcellularLocation>
        <location evidence="7">Cell membrane</location>
        <topology evidence="7">Multi-pass membrane protein</topology>
    </subcellularLocation>
</comment>
<keyword evidence="2 7" id="KW-1003">Cell membrane</keyword>
<sequence>MHPILFRFGPITIFTYGFFLALGFITAIFLAGREAQRLGLPAGRFYDLCFFIILAALVGSRLLYVITEYQYFLAHPLEVFVLWKGGLIFHGGLILALAVAFYYMRRHGLPWRSTFDALAVGMPLGQSLGRVGCFMAGCCYGRPSNLPWAVTFTHPETLCPIKEPVHPSQLYEAVLLLFVFAVIYQSRTRKRFEGQLMLTYFFLAGSVRFFVEFFRHPLDYRGPLLFWEMPATQVFALGIALVGGCLLFWFWRKSQGDKPGKPN</sequence>
<comment type="pathway">
    <text evidence="7">Protein modification; lipoprotein biosynthesis (diacylglyceryl transfer).</text>
</comment>
<organism evidence="8">
    <name type="scientific">Desulfobacca acetoxidans</name>
    <dbReference type="NCBI Taxonomy" id="60893"/>
    <lineage>
        <taxon>Bacteria</taxon>
        <taxon>Pseudomonadati</taxon>
        <taxon>Thermodesulfobacteriota</taxon>
        <taxon>Desulfobaccia</taxon>
        <taxon>Desulfobaccales</taxon>
        <taxon>Desulfobaccaceae</taxon>
        <taxon>Desulfobacca</taxon>
    </lineage>
</organism>
<feature type="transmembrane region" description="Helical" evidence="7">
    <location>
        <begin position="196"/>
        <end position="214"/>
    </location>
</feature>
<keyword evidence="4 7" id="KW-0812">Transmembrane</keyword>
<feature type="transmembrane region" description="Helical" evidence="7">
    <location>
        <begin position="234"/>
        <end position="251"/>
    </location>
</feature>
<dbReference type="InterPro" id="IPR001640">
    <property type="entry name" value="Lgt"/>
</dbReference>
<gene>
    <name evidence="7 8" type="primary">lgt</name>
    <name evidence="8" type="ORF">ENV62_05735</name>
</gene>
<evidence type="ECO:0000256" key="7">
    <source>
        <dbReference type="HAMAP-Rule" id="MF_01147"/>
    </source>
</evidence>
<dbReference type="GO" id="GO:0005886">
    <property type="term" value="C:plasma membrane"/>
    <property type="evidence" value="ECO:0007669"/>
    <property type="project" value="UniProtKB-SubCell"/>
</dbReference>
<evidence type="ECO:0000256" key="5">
    <source>
        <dbReference type="ARBA" id="ARBA00022989"/>
    </source>
</evidence>
<reference evidence="8" key="1">
    <citation type="journal article" date="2020" name="mSystems">
        <title>Genome- and Community-Level Interaction Insights into Carbon Utilization and Element Cycling Functions of Hydrothermarchaeota in Hydrothermal Sediment.</title>
        <authorList>
            <person name="Zhou Z."/>
            <person name="Liu Y."/>
            <person name="Xu W."/>
            <person name="Pan J."/>
            <person name="Luo Z.H."/>
            <person name="Li M."/>
        </authorList>
    </citation>
    <scope>NUCLEOTIDE SEQUENCE [LARGE SCALE GENOMIC DNA]</scope>
    <source>
        <strain evidence="8">SpSt-776</strain>
    </source>
</reference>
<dbReference type="GO" id="GO:0008961">
    <property type="term" value="F:phosphatidylglycerol-prolipoprotein diacylglyceryl transferase activity"/>
    <property type="evidence" value="ECO:0007669"/>
    <property type="project" value="UniProtKB-UniRule"/>
</dbReference>
<feature type="transmembrane region" description="Helical" evidence="7">
    <location>
        <begin position="13"/>
        <end position="33"/>
    </location>
</feature>
<comment type="caution">
    <text evidence="8">The sequence shown here is derived from an EMBL/GenBank/DDBJ whole genome shotgun (WGS) entry which is preliminary data.</text>
</comment>
<protein>
    <recommendedName>
        <fullName evidence="7">Phosphatidylglycerol--prolipoprotein diacylglyceryl transferase</fullName>
        <ecNumber evidence="7">2.5.1.145</ecNumber>
    </recommendedName>
</protein>
<dbReference type="NCBIfam" id="TIGR00544">
    <property type="entry name" value="lgt"/>
    <property type="match status" value="1"/>
</dbReference>
<keyword evidence="8" id="KW-0449">Lipoprotein</keyword>
<comment type="function">
    <text evidence="7">Catalyzes the transfer of the diacylglyceryl group from phosphatidylglycerol to the sulfhydryl group of the N-terminal cysteine of a prolipoprotein, the first step in the formation of mature lipoproteins.</text>
</comment>
<feature type="transmembrane region" description="Helical" evidence="7">
    <location>
        <begin position="45"/>
        <end position="67"/>
    </location>
</feature>
<evidence type="ECO:0000256" key="3">
    <source>
        <dbReference type="ARBA" id="ARBA00022679"/>
    </source>
</evidence>
<evidence type="ECO:0000256" key="1">
    <source>
        <dbReference type="ARBA" id="ARBA00007150"/>
    </source>
</evidence>
<dbReference type="PANTHER" id="PTHR30589">
    <property type="entry name" value="PROLIPOPROTEIN DIACYLGLYCERYL TRANSFERASE"/>
    <property type="match status" value="1"/>
</dbReference>
<feature type="binding site" evidence="7">
    <location>
        <position position="130"/>
    </location>
    <ligand>
        <name>a 1,2-diacyl-sn-glycero-3-phospho-(1'-sn-glycerol)</name>
        <dbReference type="ChEBI" id="CHEBI:64716"/>
    </ligand>
</feature>